<evidence type="ECO:0000313" key="3">
    <source>
        <dbReference type="Proteomes" id="UP001292094"/>
    </source>
</evidence>
<accession>A0AAE1PI28</accession>
<dbReference type="AlphaFoldDB" id="A0AAE1PI28"/>
<feature type="region of interest" description="Disordered" evidence="1">
    <location>
        <begin position="1"/>
        <end position="141"/>
    </location>
</feature>
<gene>
    <name evidence="2" type="ORF">Pmani_019267</name>
</gene>
<protein>
    <submittedName>
        <fullName evidence="2">Uncharacterized protein</fullName>
    </submittedName>
</protein>
<evidence type="ECO:0000256" key="1">
    <source>
        <dbReference type="SAM" id="MobiDB-lite"/>
    </source>
</evidence>
<comment type="caution">
    <text evidence="2">The sequence shown here is derived from an EMBL/GenBank/DDBJ whole genome shotgun (WGS) entry which is preliminary data.</text>
</comment>
<sequence>MVRLRPQGNAGGSTHLPNHTSPHLNLHDPSSTQQKPDPRSTHAKSHSHPSTPLKSHTPGATPLKSHTHGSTHLKSHTPGSTPLKSHTHGATPLKSHTSSSAHLKSHTHGSTHLKNHSPGTKPRKPRSKPLKPHDPLLRDEEGRVQVYVSVQKNSGHFHRFTPVHGSQGVKVRIAEGGVRRKRDEVDKATVGSVCERDEVGRSWPPSDSLCLLLCCRRGPQDEPEEMWGSRDGAAWHRREQPPLPCDVTNLGESRGAGSHMLPAHCDVMFS</sequence>
<feature type="compositionally biased region" description="Polar residues" evidence="1">
    <location>
        <begin position="15"/>
        <end position="35"/>
    </location>
</feature>
<reference evidence="2" key="1">
    <citation type="submission" date="2023-11" db="EMBL/GenBank/DDBJ databases">
        <title>Genome assemblies of two species of porcelain crab, Petrolisthes cinctipes and Petrolisthes manimaculis (Anomura: Porcellanidae).</title>
        <authorList>
            <person name="Angst P."/>
        </authorList>
    </citation>
    <scope>NUCLEOTIDE SEQUENCE</scope>
    <source>
        <strain evidence="2">PB745_02</strain>
        <tissue evidence="2">Gill</tissue>
    </source>
</reference>
<organism evidence="2 3">
    <name type="scientific">Petrolisthes manimaculis</name>
    <dbReference type="NCBI Taxonomy" id="1843537"/>
    <lineage>
        <taxon>Eukaryota</taxon>
        <taxon>Metazoa</taxon>
        <taxon>Ecdysozoa</taxon>
        <taxon>Arthropoda</taxon>
        <taxon>Crustacea</taxon>
        <taxon>Multicrustacea</taxon>
        <taxon>Malacostraca</taxon>
        <taxon>Eumalacostraca</taxon>
        <taxon>Eucarida</taxon>
        <taxon>Decapoda</taxon>
        <taxon>Pleocyemata</taxon>
        <taxon>Anomura</taxon>
        <taxon>Galatheoidea</taxon>
        <taxon>Porcellanidae</taxon>
        <taxon>Petrolisthes</taxon>
    </lineage>
</organism>
<evidence type="ECO:0000313" key="2">
    <source>
        <dbReference type="EMBL" id="KAK4309090.1"/>
    </source>
</evidence>
<keyword evidence="3" id="KW-1185">Reference proteome</keyword>
<name>A0AAE1PI28_9EUCA</name>
<feature type="compositionally biased region" description="Basic residues" evidence="1">
    <location>
        <begin position="65"/>
        <end position="75"/>
    </location>
</feature>
<feature type="compositionally biased region" description="Basic residues" evidence="1">
    <location>
        <begin position="103"/>
        <end position="130"/>
    </location>
</feature>
<dbReference type="Proteomes" id="UP001292094">
    <property type="component" value="Unassembled WGS sequence"/>
</dbReference>
<feature type="compositionally biased region" description="Basic and acidic residues" evidence="1">
    <location>
        <begin position="131"/>
        <end position="141"/>
    </location>
</feature>
<dbReference type="EMBL" id="JAWZYT010001803">
    <property type="protein sequence ID" value="KAK4309090.1"/>
    <property type="molecule type" value="Genomic_DNA"/>
</dbReference>
<proteinExistence type="predicted"/>